<evidence type="ECO:0008006" key="3">
    <source>
        <dbReference type="Google" id="ProtNLM"/>
    </source>
</evidence>
<accession>A0A1G6W650</accession>
<gene>
    <name evidence="1" type="ORF">SAMN04488104_104128</name>
</gene>
<evidence type="ECO:0000313" key="2">
    <source>
        <dbReference type="Proteomes" id="UP000199060"/>
    </source>
</evidence>
<keyword evidence="2" id="KW-1185">Reference proteome</keyword>
<proteinExistence type="predicted"/>
<sequence length="362" mass="41223">MNKRYGVLFLLGLLLLSCVEQIDFPLDRQEEKLIVSGQISNLQEEKYIYLSKTTSADRQPLPSGQYLVLNDLPRPVSNAGVFLVSSSNAVFQLREVSPGKYELGRSVPIEEDQSYFVEIQVDGKTYRSSPEEMPSEVGTDELAYEFTLGELNDAPEVPVISIFSDVKLPDTSEPYYLRWDVEEAYFWQLTFFPNPFNSAPPPCYVFGFPQPERFALLNEESVRAGSEGSRQLLAQRRVDQSFLSRHYFTVRQVSLSKRAFDYWSNVRDLVNNTGSVFDTPPAPVRGNVINVGNPDEVVLGYVEIARVAQKRIYTTQADVPFVLEEVCRYLPGKPAIEYPRSCRTCDAFPNSTNQVPEWWFDL</sequence>
<dbReference type="Proteomes" id="UP000199060">
    <property type="component" value="Unassembled WGS sequence"/>
</dbReference>
<name>A0A1G6W650_9BACT</name>
<dbReference type="STRING" id="686796.SAMN04488104_104128"/>
<reference evidence="2" key="1">
    <citation type="submission" date="2016-10" db="EMBL/GenBank/DDBJ databases">
        <authorList>
            <person name="Varghese N."/>
            <person name="Submissions S."/>
        </authorList>
    </citation>
    <scope>NUCLEOTIDE SEQUENCE [LARGE SCALE GENOMIC DNA]</scope>
    <source>
        <strain evidence="2">DSM 23095</strain>
    </source>
</reference>
<dbReference type="EMBL" id="FNAC01000041">
    <property type="protein sequence ID" value="SDD61268.1"/>
    <property type="molecule type" value="Genomic_DNA"/>
</dbReference>
<dbReference type="Pfam" id="PF14054">
    <property type="entry name" value="DUF4249"/>
    <property type="match status" value="1"/>
</dbReference>
<dbReference type="InterPro" id="IPR025345">
    <property type="entry name" value="DUF4249"/>
</dbReference>
<organism evidence="1 2">
    <name type="scientific">Algoriphagus faecimaris</name>
    <dbReference type="NCBI Taxonomy" id="686796"/>
    <lineage>
        <taxon>Bacteria</taxon>
        <taxon>Pseudomonadati</taxon>
        <taxon>Bacteroidota</taxon>
        <taxon>Cytophagia</taxon>
        <taxon>Cytophagales</taxon>
        <taxon>Cyclobacteriaceae</taxon>
        <taxon>Algoriphagus</taxon>
    </lineage>
</organism>
<dbReference type="PROSITE" id="PS51257">
    <property type="entry name" value="PROKAR_LIPOPROTEIN"/>
    <property type="match status" value="1"/>
</dbReference>
<dbReference type="AlphaFoldDB" id="A0A1G6W650"/>
<evidence type="ECO:0000313" key="1">
    <source>
        <dbReference type="EMBL" id="SDD61268.1"/>
    </source>
</evidence>
<protein>
    <recommendedName>
        <fullName evidence="3">DUF4249 domain-containing protein</fullName>
    </recommendedName>
</protein>